<dbReference type="EMBL" id="QKKF02015777">
    <property type="protein sequence ID" value="RZF41976.1"/>
    <property type="molecule type" value="Genomic_DNA"/>
</dbReference>
<dbReference type="InterPro" id="IPR002159">
    <property type="entry name" value="CD36_fam"/>
</dbReference>
<dbReference type="GO" id="GO:0005044">
    <property type="term" value="F:scavenger receptor activity"/>
    <property type="evidence" value="ECO:0007669"/>
    <property type="project" value="TreeGrafter"/>
</dbReference>
<evidence type="ECO:0000256" key="5">
    <source>
        <dbReference type="ARBA" id="ARBA00022989"/>
    </source>
</evidence>
<dbReference type="GO" id="GO:0005737">
    <property type="term" value="C:cytoplasm"/>
    <property type="evidence" value="ECO:0007669"/>
    <property type="project" value="TreeGrafter"/>
</dbReference>
<feature type="transmembrane region" description="Helical" evidence="8">
    <location>
        <begin position="20"/>
        <end position="38"/>
    </location>
</feature>
<keyword evidence="5 8" id="KW-1133">Transmembrane helix</keyword>
<gene>
    <name evidence="9" type="ORF">LSTR_LSTR009934</name>
</gene>
<dbReference type="PANTHER" id="PTHR11923:SF93">
    <property type="entry name" value="GH07959P-RELATED"/>
    <property type="match status" value="1"/>
</dbReference>
<reference evidence="9 10" key="1">
    <citation type="journal article" date="2017" name="Gigascience">
        <title>Genome sequence of the small brown planthopper, Laodelphax striatellus.</title>
        <authorList>
            <person name="Zhu J."/>
            <person name="Jiang F."/>
            <person name="Wang X."/>
            <person name="Yang P."/>
            <person name="Bao Y."/>
            <person name="Zhao W."/>
            <person name="Wang W."/>
            <person name="Lu H."/>
            <person name="Wang Q."/>
            <person name="Cui N."/>
            <person name="Li J."/>
            <person name="Chen X."/>
            <person name="Luo L."/>
            <person name="Yu J."/>
            <person name="Kang L."/>
            <person name="Cui F."/>
        </authorList>
    </citation>
    <scope>NUCLEOTIDE SEQUENCE [LARGE SCALE GENOMIC DNA]</scope>
    <source>
        <strain evidence="9">Lst14</strain>
    </source>
</reference>
<dbReference type="InParanoid" id="A0A482X8D9"/>
<keyword evidence="6 8" id="KW-0472">Membrane</keyword>
<evidence type="ECO:0000256" key="8">
    <source>
        <dbReference type="SAM" id="Phobius"/>
    </source>
</evidence>
<dbReference type="AlphaFoldDB" id="A0A482X8D9"/>
<dbReference type="GO" id="GO:0005886">
    <property type="term" value="C:plasma membrane"/>
    <property type="evidence" value="ECO:0007669"/>
    <property type="project" value="UniProtKB-SubCell"/>
</dbReference>
<evidence type="ECO:0000256" key="4">
    <source>
        <dbReference type="ARBA" id="ARBA00022692"/>
    </source>
</evidence>
<protein>
    <submittedName>
        <fullName evidence="9">Uncharacterized protein</fullName>
    </submittedName>
</protein>
<dbReference type="Pfam" id="PF01130">
    <property type="entry name" value="CD36"/>
    <property type="match status" value="1"/>
</dbReference>
<dbReference type="Proteomes" id="UP000291343">
    <property type="component" value="Unassembled WGS sequence"/>
</dbReference>
<accession>A0A482X8D9</accession>
<proteinExistence type="inferred from homology"/>
<evidence type="ECO:0000256" key="2">
    <source>
        <dbReference type="ARBA" id="ARBA00010532"/>
    </source>
</evidence>
<keyword evidence="10" id="KW-1185">Reference proteome</keyword>
<dbReference type="PRINTS" id="PR01609">
    <property type="entry name" value="CD36FAMILY"/>
</dbReference>
<keyword evidence="4 8" id="KW-0812">Transmembrane</keyword>
<name>A0A482X8D9_LAOST</name>
<comment type="similarity">
    <text evidence="2">Belongs to the CD36 family.</text>
</comment>
<sequence>MGGKLKDLFKTPGGIGKFGLYTAVVGVASGWFIFPYALDYLLGKRLALVEGTEARDLWTKLPPLVTSIYLFNVTNPAEVQNGAKPIVEEIGPYCYL</sequence>
<evidence type="ECO:0000256" key="3">
    <source>
        <dbReference type="ARBA" id="ARBA00022475"/>
    </source>
</evidence>
<evidence type="ECO:0000256" key="1">
    <source>
        <dbReference type="ARBA" id="ARBA00004236"/>
    </source>
</evidence>
<dbReference type="OrthoDB" id="10024078at2759"/>
<evidence type="ECO:0000256" key="7">
    <source>
        <dbReference type="ARBA" id="ARBA00023180"/>
    </source>
</evidence>
<keyword evidence="7" id="KW-0325">Glycoprotein</keyword>
<comment type="caution">
    <text evidence="9">The sequence shown here is derived from an EMBL/GenBank/DDBJ whole genome shotgun (WGS) entry which is preliminary data.</text>
</comment>
<keyword evidence="3" id="KW-1003">Cell membrane</keyword>
<evidence type="ECO:0000313" key="9">
    <source>
        <dbReference type="EMBL" id="RZF41976.1"/>
    </source>
</evidence>
<organism evidence="9 10">
    <name type="scientific">Laodelphax striatellus</name>
    <name type="common">Small brown planthopper</name>
    <name type="synonym">Delphax striatella</name>
    <dbReference type="NCBI Taxonomy" id="195883"/>
    <lineage>
        <taxon>Eukaryota</taxon>
        <taxon>Metazoa</taxon>
        <taxon>Ecdysozoa</taxon>
        <taxon>Arthropoda</taxon>
        <taxon>Hexapoda</taxon>
        <taxon>Insecta</taxon>
        <taxon>Pterygota</taxon>
        <taxon>Neoptera</taxon>
        <taxon>Paraneoptera</taxon>
        <taxon>Hemiptera</taxon>
        <taxon>Auchenorrhyncha</taxon>
        <taxon>Fulgoroidea</taxon>
        <taxon>Delphacidae</taxon>
        <taxon>Criomorphinae</taxon>
        <taxon>Laodelphax</taxon>
    </lineage>
</organism>
<dbReference type="PANTHER" id="PTHR11923">
    <property type="entry name" value="SCAVENGER RECEPTOR CLASS B TYPE-1 SR-B1"/>
    <property type="match status" value="1"/>
</dbReference>
<comment type="subcellular location">
    <subcellularLocation>
        <location evidence="1">Cell membrane</location>
    </subcellularLocation>
</comment>
<evidence type="ECO:0000256" key="6">
    <source>
        <dbReference type="ARBA" id="ARBA00023136"/>
    </source>
</evidence>
<dbReference type="SMR" id="A0A482X8D9"/>
<evidence type="ECO:0000313" key="10">
    <source>
        <dbReference type="Proteomes" id="UP000291343"/>
    </source>
</evidence>